<dbReference type="GO" id="GO:0003887">
    <property type="term" value="F:DNA-directed DNA polymerase activity"/>
    <property type="evidence" value="ECO:0007669"/>
    <property type="project" value="UniProtKB-UniRule"/>
</dbReference>
<protein>
    <recommendedName>
        <fullName evidence="9">Beta sliding clamp</fullName>
    </recommendedName>
</protein>
<dbReference type="InterPro" id="IPR022637">
    <property type="entry name" value="DNA_polIII_beta_cen"/>
</dbReference>
<feature type="domain" description="DNA polymerase III beta sliding clamp N-terminal" evidence="10">
    <location>
        <begin position="1"/>
        <end position="119"/>
    </location>
</feature>
<evidence type="ECO:0000256" key="4">
    <source>
        <dbReference type="ARBA" id="ARBA00022679"/>
    </source>
</evidence>
<comment type="subunit">
    <text evidence="9">Forms a ring-shaped head-to-tail homodimer around DNA.</text>
</comment>
<reference evidence="13 14" key="1">
    <citation type="submission" date="2017-09" db="EMBL/GenBank/DDBJ databases">
        <title>Depth-based differentiation of microbial function through sediment-hosted aquifers and enrichment of novel symbionts in the deep terrestrial subsurface.</title>
        <authorList>
            <person name="Probst A.J."/>
            <person name="Ladd B."/>
            <person name="Jarett J.K."/>
            <person name="Geller-Mcgrath D.E."/>
            <person name="Sieber C.M."/>
            <person name="Emerson J.B."/>
            <person name="Anantharaman K."/>
            <person name="Thomas B.C."/>
            <person name="Malmstrom R."/>
            <person name="Stieglmeier M."/>
            <person name="Klingl A."/>
            <person name="Woyke T."/>
            <person name="Ryan C.M."/>
            <person name="Banfield J.F."/>
        </authorList>
    </citation>
    <scope>NUCLEOTIDE SEQUENCE [LARGE SCALE GENOMIC DNA]</scope>
    <source>
        <strain evidence="13">CG22_combo_CG10-13_8_21_14_all_39_12</strain>
    </source>
</reference>
<keyword evidence="4 9" id="KW-0808">Transferase</keyword>
<evidence type="ECO:0000256" key="9">
    <source>
        <dbReference type="PIRNR" id="PIRNR000804"/>
    </source>
</evidence>
<evidence type="ECO:0000256" key="6">
    <source>
        <dbReference type="ARBA" id="ARBA00022705"/>
    </source>
</evidence>
<dbReference type="InterPro" id="IPR022635">
    <property type="entry name" value="DNA_polIII_beta_C"/>
</dbReference>
<dbReference type="PANTHER" id="PTHR30478:SF0">
    <property type="entry name" value="BETA SLIDING CLAMP"/>
    <property type="match status" value="1"/>
</dbReference>
<organism evidence="13 14">
    <name type="scientific">candidate division WWE3 bacterium CG22_combo_CG10-13_8_21_14_all_39_12</name>
    <dbReference type="NCBI Taxonomy" id="1975094"/>
    <lineage>
        <taxon>Bacteria</taxon>
        <taxon>Katanobacteria</taxon>
    </lineage>
</organism>
<dbReference type="CDD" id="cd00140">
    <property type="entry name" value="beta_clamp"/>
    <property type="match status" value="1"/>
</dbReference>
<dbReference type="Pfam" id="PF00712">
    <property type="entry name" value="DNA_pol3_beta"/>
    <property type="match status" value="1"/>
</dbReference>
<evidence type="ECO:0000259" key="11">
    <source>
        <dbReference type="Pfam" id="PF02767"/>
    </source>
</evidence>
<evidence type="ECO:0000256" key="5">
    <source>
        <dbReference type="ARBA" id="ARBA00022695"/>
    </source>
</evidence>
<keyword evidence="6 9" id="KW-0235">DNA replication</keyword>
<dbReference type="GO" id="GO:0006271">
    <property type="term" value="P:DNA strand elongation involved in DNA replication"/>
    <property type="evidence" value="ECO:0007669"/>
    <property type="project" value="TreeGrafter"/>
</dbReference>
<dbReference type="InterPro" id="IPR001001">
    <property type="entry name" value="DNA_polIII_beta"/>
</dbReference>
<dbReference type="Gene3D" id="3.10.150.10">
    <property type="entry name" value="DNA Polymerase III, subunit A, domain 2"/>
    <property type="match status" value="1"/>
</dbReference>
<dbReference type="InterPro" id="IPR046938">
    <property type="entry name" value="DNA_clamp_sf"/>
</dbReference>
<dbReference type="Pfam" id="PF02768">
    <property type="entry name" value="DNA_pol3_beta_3"/>
    <property type="match status" value="1"/>
</dbReference>
<dbReference type="Gene3D" id="3.70.10.10">
    <property type="match status" value="1"/>
</dbReference>
<evidence type="ECO:0000259" key="10">
    <source>
        <dbReference type="Pfam" id="PF00712"/>
    </source>
</evidence>
<dbReference type="GO" id="GO:0009360">
    <property type="term" value="C:DNA polymerase III complex"/>
    <property type="evidence" value="ECO:0007669"/>
    <property type="project" value="InterPro"/>
</dbReference>
<dbReference type="GO" id="GO:0005737">
    <property type="term" value="C:cytoplasm"/>
    <property type="evidence" value="ECO:0007669"/>
    <property type="project" value="UniProtKB-SubCell"/>
</dbReference>
<evidence type="ECO:0000256" key="3">
    <source>
        <dbReference type="ARBA" id="ARBA00022490"/>
    </source>
</evidence>
<dbReference type="EMBL" id="PCSU01000053">
    <property type="protein sequence ID" value="PIP56436.1"/>
    <property type="molecule type" value="Genomic_DNA"/>
</dbReference>
<proteinExistence type="inferred from homology"/>
<sequence length="378" mass="40586">MRLSLVTQRIQTTAQLASKAVSTKTNVPVLSNLLLTATKDNQLKIESSDLEISIKVAIQAKVDEPGQITVPAKTFTEYISTIKNDTVTLSSDGNQLMVSDGTNDASFVTMPAQDFPELPTYETQSDQAFLDPSLFRSLVKQTVFASASGDIHPVLTGVLFVFKHDHMVDVVATDSFRLSIVTVPFEGNLEGSFIVPASALRDVDGLLADASAIDASDAPLTFMASSEQNQVFIKVGIVEVISRLLDAQYPDYQRIIPTEFVSKIELSAATFLDAVKTTAIFAEREGQSIKIMSNPLEGTLSLSAQSSAVGTYKGSSAATITGDAHTLGFNARYLVDAIQSIASDTLVMNISGPTQPTVFTGKDDAAYRHIVMPMTLTD</sequence>
<evidence type="ECO:0000256" key="2">
    <source>
        <dbReference type="ARBA" id="ARBA00010752"/>
    </source>
</evidence>
<evidence type="ECO:0000256" key="8">
    <source>
        <dbReference type="ARBA" id="ARBA00023125"/>
    </source>
</evidence>
<evidence type="ECO:0000256" key="1">
    <source>
        <dbReference type="ARBA" id="ARBA00004496"/>
    </source>
</evidence>
<comment type="caution">
    <text evidence="13">The sequence shown here is derived from an EMBL/GenBank/DDBJ whole genome shotgun (WGS) entry which is preliminary data.</text>
</comment>
<accession>A0A2H0BFI9</accession>
<keyword evidence="5 9" id="KW-0548">Nucleotidyltransferase</keyword>
<evidence type="ECO:0000256" key="7">
    <source>
        <dbReference type="ARBA" id="ARBA00022932"/>
    </source>
</evidence>
<comment type="subcellular location">
    <subcellularLocation>
        <location evidence="1 9">Cytoplasm</location>
    </subcellularLocation>
</comment>
<dbReference type="PIRSF" id="PIRSF000804">
    <property type="entry name" value="DNA_pol_III_b"/>
    <property type="match status" value="1"/>
</dbReference>
<gene>
    <name evidence="13" type="primary">dnaN</name>
    <name evidence="13" type="ORF">COX05_02930</name>
</gene>
<dbReference type="Pfam" id="PF02767">
    <property type="entry name" value="DNA_pol3_beta_2"/>
    <property type="match status" value="1"/>
</dbReference>
<dbReference type="Proteomes" id="UP000228495">
    <property type="component" value="Unassembled WGS sequence"/>
</dbReference>
<feature type="domain" description="DNA polymerase III beta sliding clamp central" evidence="11">
    <location>
        <begin position="130"/>
        <end position="251"/>
    </location>
</feature>
<dbReference type="SUPFAM" id="SSF55979">
    <property type="entry name" value="DNA clamp"/>
    <property type="match status" value="3"/>
</dbReference>
<evidence type="ECO:0000313" key="13">
    <source>
        <dbReference type="EMBL" id="PIP56436.1"/>
    </source>
</evidence>
<name>A0A2H0BFI9_UNCKA</name>
<dbReference type="NCBIfam" id="TIGR00663">
    <property type="entry name" value="dnan"/>
    <property type="match status" value="1"/>
</dbReference>
<evidence type="ECO:0000259" key="12">
    <source>
        <dbReference type="Pfam" id="PF02768"/>
    </source>
</evidence>
<dbReference type="GO" id="GO:0003677">
    <property type="term" value="F:DNA binding"/>
    <property type="evidence" value="ECO:0007669"/>
    <property type="project" value="UniProtKB-UniRule"/>
</dbReference>
<keyword evidence="8" id="KW-0238">DNA-binding</keyword>
<comment type="similarity">
    <text evidence="2 9">Belongs to the beta sliding clamp family.</text>
</comment>
<keyword evidence="3 9" id="KW-0963">Cytoplasm</keyword>
<evidence type="ECO:0000313" key="14">
    <source>
        <dbReference type="Proteomes" id="UP000228495"/>
    </source>
</evidence>
<dbReference type="InterPro" id="IPR022634">
    <property type="entry name" value="DNA_polIII_beta_N"/>
</dbReference>
<dbReference type="PANTHER" id="PTHR30478">
    <property type="entry name" value="DNA POLYMERASE III SUBUNIT BETA"/>
    <property type="match status" value="1"/>
</dbReference>
<keyword evidence="7 9" id="KW-0239">DNA-directed DNA polymerase</keyword>
<feature type="domain" description="DNA polymerase III beta sliding clamp C-terminal" evidence="12">
    <location>
        <begin position="254"/>
        <end position="374"/>
    </location>
</feature>
<dbReference type="GO" id="GO:0008408">
    <property type="term" value="F:3'-5' exonuclease activity"/>
    <property type="evidence" value="ECO:0007669"/>
    <property type="project" value="InterPro"/>
</dbReference>
<comment type="function">
    <text evidence="9">Confers DNA tethering and processivity to DNA polymerases and other proteins. Acts as a clamp, forming a ring around DNA (a reaction catalyzed by the clamp-loading complex) which diffuses in an ATP-independent manner freely and bidirectionally along dsDNA. Initially characterized for its ability to contact the catalytic subunit of DNA polymerase III (Pol III), a complex, multichain enzyme responsible for most of the replicative synthesis in bacteria; Pol III exhibits 3'-5' exonuclease proofreading activity. The beta chain is required for initiation of replication as well as for processivity of DNA replication.</text>
</comment>
<dbReference type="AlphaFoldDB" id="A0A2H0BFI9"/>
<dbReference type="SMART" id="SM00480">
    <property type="entry name" value="POL3Bc"/>
    <property type="match status" value="1"/>
</dbReference>